<dbReference type="GO" id="GO:0022857">
    <property type="term" value="F:transmembrane transporter activity"/>
    <property type="evidence" value="ECO:0007669"/>
    <property type="project" value="InterPro"/>
</dbReference>
<feature type="transmembrane region" description="Helical" evidence="7">
    <location>
        <begin position="213"/>
        <end position="233"/>
    </location>
</feature>
<dbReference type="AlphaFoldDB" id="A0A0D8ZWC2"/>
<sequence>MKSHRAKRSPQIAPAWIGIAIAFYAFIAIGMAESGLGVLLPSIIETFALSPATVTYLFISQVAGYVIAAFSSSIISNWLGLAPMLLVAAIALTTALATYAMASAWFVMVIVGTLLGLSIGLIDAGINTYIVSDGREAKWIGLLHAFYGIGALLGPTIATTLLVIGLEWRQIYLVFTGIVALLVVAVVGIVITRYQPMMAKTAAKRNAWADIRLALGTPIVILTGLFLLLNVGIEAALGNWAYTVQHVSRKFPAATAGYSVSAFWLGFTTGRLILGILINKLGANRLINVSLATLALGLASWWLLPGQWLSLPLIGFAIAAMFPTTIWLMPQRVPSAIVPAAIGFVSSVASLGAAVIPTTIGWIANRAGLESIPGLILVLAIALIVLHRYLAQSQVKDSTHH</sequence>
<dbReference type="OrthoDB" id="9795150at2"/>
<keyword evidence="5 7" id="KW-1133">Transmembrane helix</keyword>
<evidence type="ECO:0000313" key="10">
    <source>
        <dbReference type="Proteomes" id="UP000032452"/>
    </source>
</evidence>
<dbReference type="PANTHER" id="PTHR23514:SF3">
    <property type="entry name" value="BYPASS OF STOP CODON PROTEIN 6"/>
    <property type="match status" value="1"/>
</dbReference>
<keyword evidence="4 7" id="KW-0812">Transmembrane</keyword>
<dbReference type="Proteomes" id="UP000032452">
    <property type="component" value="Unassembled WGS sequence"/>
</dbReference>
<feature type="transmembrane region" description="Helical" evidence="7">
    <location>
        <begin position="12"/>
        <end position="32"/>
    </location>
</feature>
<name>A0A0D8ZWC2_9CYAN</name>
<dbReference type="InterPro" id="IPR036259">
    <property type="entry name" value="MFS_trans_sf"/>
</dbReference>
<feature type="transmembrane region" description="Helical" evidence="7">
    <location>
        <begin position="336"/>
        <end position="360"/>
    </location>
</feature>
<comment type="subcellular location">
    <subcellularLocation>
        <location evidence="1">Cell membrane</location>
        <topology evidence="1">Multi-pass membrane protein</topology>
    </subcellularLocation>
</comment>
<evidence type="ECO:0000256" key="7">
    <source>
        <dbReference type="SAM" id="Phobius"/>
    </source>
</evidence>
<dbReference type="SUPFAM" id="SSF103473">
    <property type="entry name" value="MFS general substrate transporter"/>
    <property type="match status" value="1"/>
</dbReference>
<evidence type="ECO:0000256" key="2">
    <source>
        <dbReference type="ARBA" id="ARBA00008335"/>
    </source>
</evidence>
<evidence type="ECO:0000256" key="3">
    <source>
        <dbReference type="ARBA" id="ARBA00022448"/>
    </source>
</evidence>
<feature type="transmembrane region" description="Helical" evidence="7">
    <location>
        <begin position="52"/>
        <end position="71"/>
    </location>
</feature>
<dbReference type="RefSeq" id="WP_045053148.1">
    <property type="nucleotide sequence ID" value="NZ_CAWMDP010000059.1"/>
</dbReference>
<dbReference type="EMBL" id="JYON01000002">
    <property type="protein sequence ID" value="KJH73055.1"/>
    <property type="molecule type" value="Genomic_DNA"/>
</dbReference>
<dbReference type="STRING" id="1618023.UH38_03020"/>
<keyword evidence="3" id="KW-0813">Transport</keyword>
<feature type="transmembrane region" description="Helical" evidence="7">
    <location>
        <begin position="372"/>
        <end position="391"/>
    </location>
</feature>
<evidence type="ECO:0000256" key="6">
    <source>
        <dbReference type="ARBA" id="ARBA00023136"/>
    </source>
</evidence>
<protein>
    <submittedName>
        <fullName evidence="9">Major facilitator superfamily protein</fullName>
    </submittedName>
</protein>
<dbReference type="Gene3D" id="1.20.1250.20">
    <property type="entry name" value="MFS general substrate transporter like domains"/>
    <property type="match status" value="2"/>
</dbReference>
<feature type="transmembrane region" description="Helical" evidence="7">
    <location>
        <begin position="286"/>
        <end position="304"/>
    </location>
</feature>
<evidence type="ECO:0000259" key="8">
    <source>
        <dbReference type="PROSITE" id="PS50850"/>
    </source>
</evidence>
<comment type="caution">
    <text evidence="9">The sequence shown here is derived from an EMBL/GenBank/DDBJ whole genome shotgun (WGS) entry which is preliminary data.</text>
</comment>
<dbReference type="InterPro" id="IPR051788">
    <property type="entry name" value="MFS_Transporter"/>
</dbReference>
<feature type="transmembrane region" description="Helical" evidence="7">
    <location>
        <begin position="253"/>
        <end position="274"/>
    </location>
</feature>
<proteinExistence type="inferred from homology"/>
<dbReference type="Pfam" id="PF07690">
    <property type="entry name" value="MFS_1"/>
    <property type="match status" value="1"/>
</dbReference>
<reference evidence="9 10" key="1">
    <citation type="submission" date="2015-02" db="EMBL/GenBank/DDBJ databases">
        <title>Draft genome of a novel marine cyanobacterium (Chroococcales) isolated from South Atlantic Ocean.</title>
        <authorList>
            <person name="Rigonato J."/>
            <person name="Alvarenga D.O."/>
            <person name="Branco L.H."/>
            <person name="Varani A.M."/>
            <person name="Brandini F.P."/>
            <person name="Fiore M.F."/>
        </authorList>
    </citation>
    <scope>NUCLEOTIDE SEQUENCE [LARGE SCALE GENOMIC DNA]</scope>
    <source>
        <strain evidence="9 10">CENA595</strain>
    </source>
</reference>
<evidence type="ECO:0000256" key="4">
    <source>
        <dbReference type="ARBA" id="ARBA00022692"/>
    </source>
</evidence>
<feature type="transmembrane region" description="Helical" evidence="7">
    <location>
        <begin position="171"/>
        <end position="192"/>
    </location>
</feature>
<dbReference type="InterPro" id="IPR020846">
    <property type="entry name" value="MFS_dom"/>
</dbReference>
<comment type="similarity">
    <text evidence="2">Belongs to the major facilitator superfamily.</text>
</comment>
<feature type="transmembrane region" description="Helical" evidence="7">
    <location>
        <begin position="105"/>
        <end position="130"/>
    </location>
</feature>
<evidence type="ECO:0000313" key="9">
    <source>
        <dbReference type="EMBL" id="KJH73055.1"/>
    </source>
</evidence>
<dbReference type="InterPro" id="IPR011701">
    <property type="entry name" value="MFS"/>
</dbReference>
<dbReference type="GO" id="GO:0005886">
    <property type="term" value="C:plasma membrane"/>
    <property type="evidence" value="ECO:0007669"/>
    <property type="project" value="UniProtKB-SubCell"/>
</dbReference>
<gene>
    <name evidence="9" type="ORF">UH38_03020</name>
</gene>
<accession>A0A0D8ZWC2</accession>
<dbReference type="PROSITE" id="PS50850">
    <property type="entry name" value="MFS"/>
    <property type="match status" value="1"/>
</dbReference>
<dbReference type="PATRIC" id="fig|1618023.3.peg.5077"/>
<evidence type="ECO:0000256" key="5">
    <source>
        <dbReference type="ARBA" id="ARBA00022989"/>
    </source>
</evidence>
<keyword evidence="6 7" id="KW-0472">Membrane</keyword>
<dbReference type="PANTHER" id="PTHR23514">
    <property type="entry name" value="BYPASS OF STOP CODON PROTEIN 6"/>
    <property type="match status" value="1"/>
</dbReference>
<evidence type="ECO:0000256" key="1">
    <source>
        <dbReference type="ARBA" id="ARBA00004651"/>
    </source>
</evidence>
<organism evidence="9 10">
    <name type="scientific">Aliterella atlantica CENA595</name>
    <dbReference type="NCBI Taxonomy" id="1618023"/>
    <lineage>
        <taxon>Bacteria</taxon>
        <taxon>Bacillati</taxon>
        <taxon>Cyanobacteriota</taxon>
        <taxon>Cyanophyceae</taxon>
        <taxon>Chroococcidiopsidales</taxon>
        <taxon>Aliterellaceae</taxon>
        <taxon>Aliterella</taxon>
    </lineage>
</organism>
<feature type="transmembrane region" description="Helical" evidence="7">
    <location>
        <begin position="78"/>
        <end position="99"/>
    </location>
</feature>
<keyword evidence="10" id="KW-1185">Reference proteome</keyword>
<feature type="domain" description="Major facilitator superfamily (MFS) profile" evidence="8">
    <location>
        <begin position="18"/>
        <end position="394"/>
    </location>
</feature>
<feature type="transmembrane region" description="Helical" evidence="7">
    <location>
        <begin position="142"/>
        <end position="165"/>
    </location>
</feature>
<feature type="transmembrane region" description="Helical" evidence="7">
    <location>
        <begin position="310"/>
        <end position="329"/>
    </location>
</feature>